<dbReference type="OrthoDB" id="704634at2"/>
<dbReference type="EMBL" id="SUME01000001">
    <property type="protein sequence ID" value="TJZ63430.1"/>
    <property type="molecule type" value="Genomic_DNA"/>
</dbReference>
<gene>
    <name evidence="2" type="ORF">FAZ15_03880</name>
</gene>
<reference evidence="2 3" key="1">
    <citation type="submission" date="2019-04" db="EMBL/GenBank/DDBJ databases">
        <title>Sphingobacterium olei sp. nov., isolated from oil-contaminated soil.</title>
        <authorList>
            <person name="Liu B."/>
        </authorList>
    </citation>
    <scope>NUCLEOTIDE SEQUENCE [LARGE SCALE GENOMIC DNA]</scope>
    <source>
        <strain evidence="2 3">HAL-9</strain>
    </source>
</reference>
<evidence type="ECO:0000313" key="2">
    <source>
        <dbReference type="EMBL" id="TJZ63430.1"/>
    </source>
</evidence>
<dbReference type="AlphaFoldDB" id="A0A4U0P7U2"/>
<keyword evidence="3" id="KW-1185">Reference proteome</keyword>
<comment type="caution">
    <text evidence="2">The sequence shown here is derived from an EMBL/GenBank/DDBJ whole genome shotgun (WGS) entry which is preliminary data.</text>
</comment>
<evidence type="ECO:0000313" key="3">
    <source>
        <dbReference type="Proteomes" id="UP000306808"/>
    </source>
</evidence>
<feature type="domain" description="YgjP-like metallopeptidase" evidence="1">
    <location>
        <begin position="22"/>
        <end position="175"/>
    </location>
</feature>
<dbReference type="Pfam" id="PF01863">
    <property type="entry name" value="YgjP-like"/>
    <property type="match status" value="1"/>
</dbReference>
<dbReference type="Proteomes" id="UP000306808">
    <property type="component" value="Unassembled WGS sequence"/>
</dbReference>
<dbReference type="RefSeq" id="WP_136899974.1">
    <property type="nucleotide sequence ID" value="NZ_SUME01000001.1"/>
</dbReference>
<protein>
    <submittedName>
        <fullName evidence="2">M48 family metallopeptidase</fullName>
    </submittedName>
</protein>
<organism evidence="2 3">
    <name type="scientific">Sphingobacterium olei</name>
    <dbReference type="NCBI Taxonomy" id="2571155"/>
    <lineage>
        <taxon>Bacteria</taxon>
        <taxon>Pseudomonadati</taxon>
        <taxon>Bacteroidota</taxon>
        <taxon>Sphingobacteriia</taxon>
        <taxon>Sphingobacteriales</taxon>
        <taxon>Sphingobacteriaceae</taxon>
        <taxon>Sphingobacterium</taxon>
    </lineage>
</organism>
<sequence>MIIEVDGSTYNIVIQSSSKAIAIGAYKNQMIHLHVPYTVPTAELYAYIRANSRLIKNYITQINSEKEISSFQIFDTTFPLVIKSQIPIPYLYQDRIYASAYPTHKKAIDNLQLSLLLQQLTLQISAWEEHLDILLFEIKTRKLKTNYFTICTRNKRITFSSDLIQKSIGFISFICGEAVMCLAHTDAQERPRLLDKFVKDWKQYKKIVSYEREYTD</sequence>
<proteinExistence type="predicted"/>
<dbReference type="InterPro" id="IPR002725">
    <property type="entry name" value="YgjP-like_metallopeptidase"/>
</dbReference>
<evidence type="ECO:0000259" key="1">
    <source>
        <dbReference type="Pfam" id="PF01863"/>
    </source>
</evidence>
<name>A0A4U0P7U2_9SPHI</name>
<accession>A0A4U0P7U2</accession>